<proteinExistence type="inferred from homology"/>
<dbReference type="SUPFAM" id="SSF52949">
    <property type="entry name" value="Macro domain-like"/>
    <property type="match status" value="1"/>
</dbReference>
<comment type="similarity">
    <text evidence="1">Belongs to the peptidase M17 family.</text>
</comment>
<dbReference type="STRING" id="1798475.A2837_01460"/>
<dbReference type="Gene3D" id="3.40.630.10">
    <property type="entry name" value="Zn peptidases"/>
    <property type="match status" value="1"/>
</dbReference>
<comment type="caution">
    <text evidence="6">The sequence shown here is derived from an EMBL/GenBank/DDBJ whole genome shotgun (WGS) entry which is preliminary data.</text>
</comment>
<dbReference type="SUPFAM" id="SSF53187">
    <property type="entry name" value="Zn-dependent exopeptidases"/>
    <property type="match status" value="1"/>
</dbReference>
<evidence type="ECO:0000256" key="3">
    <source>
        <dbReference type="ARBA" id="ARBA00022670"/>
    </source>
</evidence>
<evidence type="ECO:0000313" key="6">
    <source>
        <dbReference type="EMBL" id="OGG41862.1"/>
    </source>
</evidence>
<evidence type="ECO:0000259" key="5">
    <source>
        <dbReference type="Pfam" id="PF00883"/>
    </source>
</evidence>
<sequence length="464" mass="50831">MMIVKTSKSETAAKNFVTVILTEEKSGQRFVETKNGSLELRFAIGKLADINRRKFITLVRNIIRTAKTHDIEYLFWKIKPTAFVKLTEAGNDWVLETVATNILLANYEFHAYKTGKKKAELKEVILGGSEANAYQNAVKRGVLIGEHINQARDIANTPGDDMTPRLFAESVKSLVKGTKIKVTVFDEKQIKKEDLHALWAVGKGADDMPRFVIMEYKGGKPKEKPVVLIGKGVTYDTGGLNIKPSGSMHDMHMDMSGGSSVAATIVTAAKLGLKKNVVVLIPVAENAVSEKSMRAGDIVKSHSGKTIEVLHTDAEGRMILADALSYANKFSPRVIIDVATLTGASMVALGQQASAVMTTNDVLRETLPRLGEETGDYVWPLPLWDEFKRPLTETRADVVNIQPNFSKLGGAIEGAAFLSFFAPKGIPWAHLDIAPRMDAAPHDKLAKGSTGEPIRLLIKFLETY</sequence>
<protein>
    <recommendedName>
        <fullName evidence="5">Cytosol aminopeptidase domain-containing protein</fullName>
    </recommendedName>
</protein>
<dbReference type="GO" id="GO:0006508">
    <property type="term" value="P:proteolysis"/>
    <property type="evidence" value="ECO:0007669"/>
    <property type="project" value="UniProtKB-KW"/>
</dbReference>
<dbReference type="Gene3D" id="3.40.220.10">
    <property type="entry name" value="Leucine Aminopeptidase, subunit E, domain 1"/>
    <property type="match status" value="1"/>
</dbReference>
<dbReference type="InterPro" id="IPR000819">
    <property type="entry name" value="Peptidase_M17_C"/>
</dbReference>
<dbReference type="PANTHER" id="PTHR11963:SF23">
    <property type="entry name" value="CYTOSOL AMINOPEPTIDASE"/>
    <property type="match status" value="1"/>
</dbReference>
<dbReference type="Proteomes" id="UP000176322">
    <property type="component" value="Unassembled WGS sequence"/>
</dbReference>
<evidence type="ECO:0000256" key="4">
    <source>
        <dbReference type="ARBA" id="ARBA00022801"/>
    </source>
</evidence>
<dbReference type="PANTHER" id="PTHR11963">
    <property type="entry name" value="LEUCINE AMINOPEPTIDASE-RELATED"/>
    <property type="match status" value="1"/>
</dbReference>
<name>A0A1F6BYK9_9BACT</name>
<organism evidence="6 7">
    <name type="scientific">Candidatus Kaiserbacteria bacterium RIFCSPHIGHO2_01_FULL_46_22</name>
    <dbReference type="NCBI Taxonomy" id="1798475"/>
    <lineage>
        <taxon>Bacteria</taxon>
        <taxon>Candidatus Kaiseribacteriota</taxon>
    </lineage>
</organism>
<keyword evidence="2" id="KW-0031">Aminopeptidase</keyword>
<gene>
    <name evidence="6" type="ORF">A2837_01460</name>
</gene>
<dbReference type="GO" id="GO:0030145">
    <property type="term" value="F:manganese ion binding"/>
    <property type="evidence" value="ECO:0007669"/>
    <property type="project" value="InterPro"/>
</dbReference>
<dbReference type="CDD" id="cd00433">
    <property type="entry name" value="Peptidase_M17"/>
    <property type="match status" value="1"/>
</dbReference>
<evidence type="ECO:0000256" key="2">
    <source>
        <dbReference type="ARBA" id="ARBA00022438"/>
    </source>
</evidence>
<dbReference type="PRINTS" id="PR00481">
    <property type="entry name" value="LAMNOPPTDASE"/>
</dbReference>
<dbReference type="AlphaFoldDB" id="A0A1F6BYK9"/>
<dbReference type="EMBL" id="MFKO01000002">
    <property type="protein sequence ID" value="OGG41862.1"/>
    <property type="molecule type" value="Genomic_DNA"/>
</dbReference>
<dbReference type="GO" id="GO:0070006">
    <property type="term" value="F:metalloaminopeptidase activity"/>
    <property type="evidence" value="ECO:0007669"/>
    <property type="project" value="InterPro"/>
</dbReference>
<dbReference type="Pfam" id="PF00883">
    <property type="entry name" value="Peptidase_M17"/>
    <property type="match status" value="1"/>
</dbReference>
<dbReference type="InterPro" id="IPR011356">
    <property type="entry name" value="Leucine_aapep/pepB"/>
</dbReference>
<dbReference type="GO" id="GO:0005737">
    <property type="term" value="C:cytoplasm"/>
    <property type="evidence" value="ECO:0007669"/>
    <property type="project" value="InterPro"/>
</dbReference>
<evidence type="ECO:0000256" key="1">
    <source>
        <dbReference type="ARBA" id="ARBA00009528"/>
    </source>
</evidence>
<dbReference type="InterPro" id="IPR043472">
    <property type="entry name" value="Macro_dom-like"/>
</dbReference>
<reference evidence="6 7" key="1">
    <citation type="journal article" date="2016" name="Nat. Commun.">
        <title>Thousands of microbial genomes shed light on interconnected biogeochemical processes in an aquifer system.</title>
        <authorList>
            <person name="Anantharaman K."/>
            <person name="Brown C.T."/>
            <person name="Hug L.A."/>
            <person name="Sharon I."/>
            <person name="Castelle C.J."/>
            <person name="Probst A.J."/>
            <person name="Thomas B.C."/>
            <person name="Singh A."/>
            <person name="Wilkins M.J."/>
            <person name="Karaoz U."/>
            <person name="Brodie E.L."/>
            <person name="Williams K.H."/>
            <person name="Hubbard S.S."/>
            <person name="Banfield J.F."/>
        </authorList>
    </citation>
    <scope>NUCLEOTIDE SEQUENCE [LARGE SCALE GENOMIC DNA]</scope>
</reference>
<keyword evidence="3" id="KW-0645">Protease</keyword>
<feature type="domain" description="Cytosol aminopeptidase" evidence="5">
    <location>
        <begin position="150"/>
        <end position="458"/>
    </location>
</feature>
<keyword evidence="4" id="KW-0378">Hydrolase</keyword>
<evidence type="ECO:0000313" key="7">
    <source>
        <dbReference type="Proteomes" id="UP000176322"/>
    </source>
</evidence>
<accession>A0A1F6BYK9</accession>